<evidence type="ECO:0000256" key="8">
    <source>
        <dbReference type="SAM" id="Phobius"/>
    </source>
</evidence>
<dbReference type="SUPFAM" id="SSF103473">
    <property type="entry name" value="MFS general substrate transporter"/>
    <property type="match status" value="1"/>
</dbReference>
<dbReference type="InterPro" id="IPR044770">
    <property type="entry name" value="MFS_spinster-like"/>
</dbReference>
<comment type="subcellular location">
    <subcellularLocation>
        <location evidence="1">Membrane</location>
        <topology evidence="1">Multi-pass membrane protein</topology>
    </subcellularLocation>
</comment>
<feature type="transmembrane region" description="Helical" evidence="8">
    <location>
        <begin position="241"/>
        <end position="263"/>
    </location>
</feature>
<evidence type="ECO:0000313" key="9">
    <source>
        <dbReference type="EMBL" id="JAT73618.1"/>
    </source>
</evidence>
<sequence>MSRPHAMTQRGRLAGGKYYSLQRHGPPQAFCHVGAQAPAPYNPIKPSCRPSLPATGARNVDTCAVKTLKKRRLPLNTTRSPLNGFNGTPEVLPAAQEAPNTPDASPWWMQLGPTWSLCVLTLAYLHHSTTGYALPALLPIISEDLHLVDTQAATLTAGYTVLYALAMLPLGIAADRVQSRPRLLAWGIAAWSLLTLGAARTHSFAELLAARVGFAGAQATQNPVCFALIPDLFPKNRTRAMALYNAAIYAGRALSFGVLMLAVKLGVPKDLINDTSYVLVPLDKVDLSLVSIMFIQGDYAAVSPVFNYAATLTGEVPIESAFSAWRQLMTWVGAPGLLLAGLCWLTVREPAGARRGGKGPGGGGGGGAGAGGAAAPAPPTLAPRAGAHAAHSPPPAHAGWVEALHDMRSLLSNRGFLALTGAAAVNDVGSWALVAWQGPFYQRVYDVGPEVYAPLLAVVIPVGGLLGGVGTGLAGDWLQRRGLGSLLTVGSNLAAAPVLAASMLMPDHRSSMAVLLLGFALSEAWRAPAAVALRDVSPPGRGAAASALHLCLRNLVGGVGPLAVAALAGRVGLQHAMLLVPGCFFTSGLGFWAVSRLNKAQAGR</sequence>
<reference evidence="9" key="1">
    <citation type="submission" date="2015-08" db="EMBL/GenBank/DDBJ databases">
        <authorList>
            <person name="Babu N.S."/>
            <person name="Beckwith C.J."/>
            <person name="Beseler K.G."/>
            <person name="Brison A."/>
            <person name="Carone J.V."/>
            <person name="Caskin T.P."/>
            <person name="Diamond M."/>
            <person name="Durham M.E."/>
            <person name="Foxe J.M."/>
            <person name="Go M."/>
            <person name="Henderson B.A."/>
            <person name="Jones I.B."/>
            <person name="McGettigan J.A."/>
            <person name="Micheletti S.J."/>
            <person name="Nasrallah M.E."/>
            <person name="Ortiz D."/>
            <person name="Piller C.R."/>
            <person name="Privatt S.R."/>
            <person name="Schneider S.L."/>
            <person name="Sharp S."/>
            <person name="Smith T.C."/>
            <person name="Stanton J.D."/>
            <person name="Ullery H.E."/>
            <person name="Wilson R.J."/>
            <person name="Serrano M.G."/>
            <person name="Buck G."/>
            <person name="Lee V."/>
            <person name="Wang Y."/>
            <person name="Carvalho R."/>
            <person name="Voegtly L."/>
            <person name="Shi R."/>
            <person name="Duckworth R."/>
            <person name="Johnson A."/>
            <person name="Loviza R."/>
            <person name="Walstead R."/>
            <person name="Shah Z."/>
            <person name="Kiflezghi M."/>
            <person name="Wade K."/>
            <person name="Ball S.L."/>
            <person name="Bradley K.W."/>
            <person name="Asai D.J."/>
            <person name="Bowman C.A."/>
            <person name="Russell D.A."/>
            <person name="Pope W.H."/>
            <person name="Jacobs-Sera D."/>
            <person name="Hendrix R.W."/>
            <person name="Hatfull G.F."/>
        </authorList>
    </citation>
    <scope>NUCLEOTIDE SEQUENCE</scope>
</reference>
<feature type="transmembrane region" description="Helical" evidence="8">
    <location>
        <begin position="153"/>
        <end position="171"/>
    </location>
</feature>
<organism evidence="9">
    <name type="scientific">Auxenochlorella protothecoides</name>
    <name type="common">Green microalga</name>
    <name type="synonym">Chlorella protothecoides</name>
    <dbReference type="NCBI Taxonomy" id="3075"/>
    <lineage>
        <taxon>Eukaryota</taxon>
        <taxon>Viridiplantae</taxon>
        <taxon>Chlorophyta</taxon>
        <taxon>core chlorophytes</taxon>
        <taxon>Trebouxiophyceae</taxon>
        <taxon>Chlorellales</taxon>
        <taxon>Chlorellaceae</taxon>
        <taxon>Auxenochlorella</taxon>
    </lineage>
</organism>
<gene>
    <name evidence="9" type="ORF">g.54820</name>
</gene>
<evidence type="ECO:0000256" key="3">
    <source>
        <dbReference type="ARBA" id="ARBA00022692"/>
    </source>
</evidence>
<feature type="transmembrane region" description="Helical" evidence="8">
    <location>
        <begin position="416"/>
        <end position="436"/>
    </location>
</feature>
<evidence type="ECO:0008006" key="10">
    <source>
        <dbReference type="Google" id="ProtNLM"/>
    </source>
</evidence>
<proteinExistence type="inferred from homology"/>
<feature type="transmembrane region" description="Helical" evidence="8">
    <location>
        <begin position="451"/>
        <end position="474"/>
    </location>
</feature>
<dbReference type="Pfam" id="PF07690">
    <property type="entry name" value="MFS_1"/>
    <property type="match status" value="1"/>
</dbReference>
<comment type="similarity">
    <text evidence="6">Belongs to the major facilitator superfamily. Spinster (TC 2.A.1.49) family.</text>
</comment>
<keyword evidence="3 8" id="KW-0812">Transmembrane</keyword>
<dbReference type="PANTHER" id="PTHR23505">
    <property type="entry name" value="SPINSTER"/>
    <property type="match status" value="1"/>
</dbReference>
<evidence type="ECO:0000256" key="4">
    <source>
        <dbReference type="ARBA" id="ARBA00022989"/>
    </source>
</evidence>
<dbReference type="GO" id="GO:0022857">
    <property type="term" value="F:transmembrane transporter activity"/>
    <property type="evidence" value="ECO:0007669"/>
    <property type="project" value="InterPro"/>
</dbReference>
<feature type="transmembrane region" description="Helical" evidence="8">
    <location>
        <begin position="117"/>
        <end position="141"/>
    </location>
</feature>
<evidence type="ECO:0000256" key="6">
    <source>
        <dbReference type="ARBA" id="ARBA00024338"/>
    </source>
</evidence>
<feature type="compositionally biased region" description="Low complexity" evidence="7">
    <location>
        <begin position="382"/>
        <end position="391"/>
    </location>
</feature>
<feature type="transmembrane region" description="Helical" evidence="8">
    <location>
        <begin position="575"/>
        <end position="594"/>
    </location>
</feature>
<keyword evidence="2" id="KW-0813">Transport</keyword>
<name>A0A1D2A379_AUXPR</name>
<feature type="region of interest" description="Disordered" evidence="7">
    <location>
        <begin position="354"/>
        <end position="393"/>
    </location>
</feature>
<dbReference type="InterPro" id="IPR036259">
    <property type="entry name" value="MFS_trans_sf"/>
</dbReference>
<dbReference type="InterPro" id="IPR011701">
    <property type="entry name" value="MFS"/>
</dbReference>
<evidence type="ECO:0000256" key="1">
    <source>
        <dbReference type="ARBA" id="ARBA00004141"/>
    </source>
</evidence>
<feature type="transmembrane region" description="Helical" evidence="8">
    <location>
        <begin position="486"/>
        <end position="505"/>
    </location>
</feature>
<evidence type="ECO:0000256" key="7">
    <source>
        <dbReference type="SAM" id="MobiDB-lite"/>
    </source>
</evidence>
<dbReference type="PANTHER" id="PTHR23505:SF79">
    <property type="entry name" value="PROTEIN SPINSTER"/>
    <property type="match status" value="1"/>
</dbReference>
<dbReference type="Gene3D" id="1.20.1250.20">
    <property type="entry name" value="MFS general substrate transporter like domains"/>
    <property type="match status" value="2"/>
</dbReference>
<keyword evidence="4 8" id="KW-1133">Transmembrane helix</keyword>
<dbReference type="AlphaFoldDB" id="A0A1D2A379"/>
<evidence type="ECO:0000256" key="2">
    <source>
        <dbReference type="ARBA" id="ARBA00022448"/>
    </source>
</evidence>
<protein>
    <recommendedName>
        <fullName evidence="10">Major facilitator superfamily (MFS) profile domain-containing protein</fullName>
    </recommendedName>
</protein>
<feature type="transmembrane region" description="Helical" evidence="8">
    <location>
        <begin position="328"/>
        <end position="347"/>
    </location>
</feature>
<dbReference type="EMBL" id="GDKF01005004">
    <property type="protein sequence ID" value="JAT73618.1"/>
    <property type="molecule type" value="Transcribed_RNA"/>
</dbReference>
<evidence type="ECO:0000256" key="5">
    <source>
        <dbReference type="ARBA" id="ARBA00023136"/>
    </source>
</evidence>
<feature type="compositionally biased region" description="Gly residues" evidence="7">
    <location>
        <begin position="358"/>
        <end position="372"/>
    </location>
</feature>
<keyword evidence="5 8" id="KW-0472">Membrane</keyword>
<accession>A0A1D2A379</accession>
<dbReference type="GO" id="GO:0016020">
    <property type="term" value="C:membrane"/>
    <property type="evidence" value="ECO:0007669"/>
    <property type="project" value="UniProtKB-SubCell"/>
</dbReference>